<dbReference type="InterPro" id="IPR012337">
    <property type="entry name" value="RNaseH-like_sf"/>
</dbReference>
<protein>
    <submittedName>
        <fullName evidence="2">Integrase catalytic region</fullName>
    </submittedName>
</protein>
<dbReference type="InterPro" id="IPR009057">
    <property type="entry name" value="Homeodomain-like_sf"/>
</dbReference>
<evidence type="ECO:0000313" key="2">
    <source>
        <dbReference type="EMBL" id="ACF45700.1"/>
    </source>
</evidence>
<evidence type="ECO:0000259" key="1">
    <source>
        <dbReference type="PROSITE" id="PS50994"/>
    </source>
</evidence>
<dbReference type="Pfam" id="PF13683">
    <property type="entry name" value="rve_3"/>
    <property type="match status" value="1"/>
</dbReference>
<dbReference type="InterPro" id="IPR001584">
    <property type="entry name" value="Integrase_cat-core"/>
</dbReference>
<dbReference type="NCBIfam" id="NF033516">
    <property type="entry name" value="transpos_IS3"/>
    <property type="match status" value="1"/>
</dbReference>
<dbReference type="GO" id="GO:0003676">
    <property type="term" value="F:nucleic acid binding"/>
    <property type="evidence" value="ECO:0007669"/>
    <property type="project" value="InterPro"/>
</dbReference>
<gene>
    <name evidence="2" type="ordered locus">Paes_0649</name>
</gene>
<dbReference type="InterPro" id="IPR048020">
    <property type="entry name" value="Transpos_IS3"/>
</dbReference>
<dbReference type="SUPFAM" id="SSF53098">
    <property type="entry name" value="Ribonuclease H-like"/>
    <property type="match status" value="1"/>
</dbReference>
<organism evidence="2 3">
    <name type="scientific">Prosthecochloris aestuarii (strain DSM 271 / SK 413)</name>
    <dbReference type="NCBI Taxonomy" id="290512"/>
    <lineage>
        <taxon>Bacteria</taxon>
        <taxon>Pseudomonadati</taxon>
        <taxon>Chlorobiota</taxon>
        <taxon>Chlorobiia</taxon>
        <taxon>Chlorobiales</taxon>
        <taxon>Chlorobiaceae</taxon>
        <taxon>Prosthecochloris</taxon>
    </lineage>
</organism>
<dbReference type="PANTHER" id="PTHR46889:SF5">
    <property type="entry name" value="INTEGRASE PROTEIN"/>
    <property type="match status" value="1"/>
</dbReference>
<name>B4S649_PROA2</name>
<dbReference type="Proteomes" id="UP000002725">
    <property type="component" value="Chromosome"/>
</dbReference>
<dbReference type="HOGENOM" id="CLU_043663_1_0_10"/>
<dbReference type="SUPFAM" id="SSF46689">
    <property type="entry name" value="Homeodomain-like"/>
    <property type="match status" value="1"/>
</dbReference>
<dbReference type="GO" id="GO:0015074">
    <property type="term" value="P:DNA integration"/>
    <property type="evidence" value="ECO:0007669"/>
    <property type="project" value="InterPro"/>
</dbReference>
<dbReference type="eggNOG" id="COG2801">
    <property type="taxonomic scope" value="Bacteria"/>
</dbReference>
<keyword evidence="3" id="KW-1185">Reference proteome</keyword>
<dbReference type="Gene3D" id="3.30.420.10">
    <property type="entry name" value="Ribonuclease H-like superfamily/Ribonuclease H"/>
    <property type="match status" value="1"/>
</dbReference>
<dbReference type="Pfam" id="PF13565">
    <property type="entry name" value="HTH_32"/>
    <property type="match status" value="1"/>
</dbReference>
<sequence length="327" mass="38306">MLIEEAHENGARYSKACEVVGISNRTLQRWKSGCLNDRRKGSKKTVPRKVPQEIREEIVAVCNEQRFRDQTPYEIVPQLLTEGRYLASESTIYRILRERDLLHHRSELRVRHRHSQPPERRATGSDQVYTWDITYMGRTIRGLLYYAYVVTDIFDKSIVGWAVHAEESETHSRALFERILKGRRISLKALHADNGHPMKGVTLMALLKDLKVAVSHSRPRTSNDNPYIESLFKTMKYHVTYPKAFETLEDARQWMGAFVNWYNTEHLHSSIGYVTPHQMRYGQAEAIFEQRNDAINRARELHPERWGSRPAKQWIVNREVVLNPDKK</sequence>
<dbReference type="InterPro" id="IPR050900">
    <property type="entry name" value="Transposase_IS3/IS150/IS904"/>
</dbReference>
<reference evidence="2" key="1">
    <citation type="submission" date="2008-06" db="EMBL/GenBank/DDBJ databases">
        <title>Complete sequence of chromosome of Prosthecochloris aestuarii DSM 271.</title>
        <authorList>
            <consortium name="US DOE Joint Genome Institute"/>
            <person name="Lucas S."/>
            <person name="Copeland A."/>
            <person name="Lapidus A."/>
            <person name="Glavina del Rio T."/>
            <person name="Dalin E."/>
            <person name="Tice H."/>
            <person name="Bruce D."/>
            <person name="Goodwin L."/>
            <person name="Pitluck S."/>
            <person name="Schmutz J."/>
            <person name="Larimer F."/>
            <person name="Land M."/>
            <person name="Hauser L."/>
            <person name="Kyrpides N."/>
            <person name="Anderson I."/>
            <person name="Liu Z."/>
            <person name="Li T."/>
            <person name="Zhao F."/>
            <person name="Overmann J."/>
            <person name="Bryant D.A."/>
            <person name="Richardson P."/>
        </authorList>
    </citation>
    <scope>NUCLEOTIDE SEQUENCE [LARGE SCALE GENOMIC DNA]</scope>
    <source>
        <strain evidence="2">DSM 271</strain>
    </source>
</reference>
<dbReference type="InterPro" id="IPR036397">
    <property type="entry name" value="RNaseH_sf"/>
</dbReference>
<feature type="domain" description="Integrase catalytic" evidence="1">
    <location>
        <begin position="113"/>
        <end position="284"/>
    </location>
</feature>
<proteinExistence type="predicted"/>
<dbReference type="PROSITE" id="PS50994">
    <property type="entry name" value="INTEGRASE"/>
    <property type="match status" value="1"/>
</dbReference>
<dbReference type="KEGG" id="paa:Paes_0649"/>
<evidence type="ECO:0000313" key="3">
    <source>
        <dbReference type="Proteomes" id="UP000002725"/>
    </source>
</evidence>
<dbReference type="STRING" id="290512.Paes_0649"/>
<accession>B4S649</accession>
<dbReference type="PANTHER" id="PTHR46889">
    <property type="entry name" value="TRANSPOSASE INSF FOR INSERTION SEQUENCE IS3B-RELATED"/>
    <property type="match status" value="1"/>
</dbReference>
<dbReference type="EMBL" id="CP001108">
    <property type="protein sequence ID" value="ACF45700.1"/>
    <property type="molecule type" value="Genomic_DNA"/>
</dbReference>
<dbReference type="AlphaFoldDB" id="B4S649"/>